<dbReference type="AlphaFoldDB" id="A0A1G2E125"/>
<keyword evidence="3" id="KW-0812">Transmembrane</keyword>
<keyword evidence="3" id="KW-1133">Transmembrane helix</keyword>
<dbReference type="PANTHER" id="PTHR30627">
    <property type="entry name" value="PEPTIDOGLYCAN D,D-TRANSPEPTIDASE"/>
    <property type="match status" value="1"/>
</dbReference>
<evidence type="ECO:0000259" key="4">
    <source>
        <dbReference type="Pfam" id="PF00905"/>
    </source>
</evidence>
<dbReference type="GO" id="GO:0005886">
    <property type="term" value="C:plasma membrane"/>
    <property type="evidence" value="ECO:0007669"/>
    <property type="project" value="TreeGrafter"/>
</dbReference>
<evidence type="ECO:0000259" key="5">
    <source>
        <dbReference type="Pfam" id="PF03717"/>
    </source>
</evidence>
<dbReference type="Gene3D" id="3.40.710.10">
    <property type="entry name" value="DD-peptidase/beta-lactamase superfamily"/>
    <property type="match status" value="1"/>
</dbReference>
<evidence type="ECO:0008006" key="8">
    <source>
        <dbReference type="Google" id="ProtNLM"/>
    </source>
</evidence>
<dbReference type="Proteomes" id="UP000177360">
    <property type="component" value="Unassembled WGS sequence"/>
</dbReference>
<proteinExistence type="predicted"/>
<evidence type="ECO:0000256" key="2">
    <source>
        <dbReference type="ARBA" id="ARBA00023136"/>
    </source>
</evidence>
<accession>A0A1G2E125</accession>
<reference evidence="6 7" key="1">
    <citation type="journal article" date="2016" name="Nat. Commun.">
        <title>Thousands of microbial genomes shed light on interconnected biogeochemical processes in an aquifer system.</title>
        <authorList>
            <person name="Anantharaman K."/>
            <person name="Brown C.T."/>
            <person name="Hug L.A."/>
            <person name="Sharon I."/>
            <person name="Castelle C.J."/>
            <person name="Probst A.J."/>
            <person name="Thomas B.C."/>
            <person name="Singh A."/>
            <person name="Wilkins M.J."/>
            <person name="Karaoz U."/>
            <person name="Brodie E.L."/>
            <person name="Williams K.H."/>
            <person name="Hubbard S.S."/>
            <person name="Banfield J.F."/>
        </authorList>
    </citation>
    <scope>NUCLEOTIDE SEQUENCE [LARGE SCALE GENOMIC DNA]</scope>
</reference>
<comment type="caution">
    <text evidence="6">The sequence shown here is derived from an EMBL/GenBank/DDBJ whole genome shotgun (WGS) entry which is preliminary data.</text>
</comment>
<evidence type="ECO:0000256" key="1">
    <source>
        <dbReference type="ARBA" id="ARBA00004370"/>
    </source>
</evidence>
<dbReference type="InterPro" id="IPR036138">
    <property type="entry name" value="PBP_dimer_sf"/>
</dbReference>
<dbReference type="InterPro" id="IPR012338">
    <property type="entry name" value="Beta-lactam/transpept-like"/>
</dbReference>
<gene>
    <name evidence="6" type="ORF">A2626_03205</name>
</gene>
<dbReference type="EMBL" id="MHLZ01000034">
    <property type="protein sequence ID" value="OGZ19392.1"/>
    <property type="molecule type" value="Genomic_DNA"/>
</dbReference>
<dbReference type="SUPFAM" id="SSF56519">
    <property type="entry name" value="Penicillin binding protein dimerisation domain"/>
    <property type="match status" value="1"/>
</dbReference>
<dbReference type="InterPro" id="IPR050515">
    <property type="entry name" value="Beta-lactam/transpept"/>
</dbReference>
<evidence type="ECO:0000256" key="3">
    <source>
        <dbReference type="SAM" id="Phobius"/>
    </source>
</evidence>
<keyword evidence="2 3" id="KW-0472">Membrane</keyword>
<evidence type="ECO:0000313" key="6">
    <source>
        <dbReference type="EMBL" id="OGZ19392.1"/>
    </source>
</evidence>
<dbReference type="Gene3D" id="3.30.450.330">
    <property type="match status" value="1"/>
</dbReference>
<dbReference type="PANTHER" id="PTHR30627:SF1">
    <property type="entry name" value="PEPTIDOGLYCAN D,D-TRANSPEPTIDASE FTSI"/>
    <property type="match status" value="1"/>
</dbReference>
<name>A0A1G2E125_9BACT</name>
<comment type="subcellular location">
    <subcellularLocation>
        <location evidence="1">Membrane</location>
    </subcellularLocation>
</comment>
<dbReference type="GO" id="GO:0008658">
    <property type="term" value="F:penicillin binding"/>
    <property type="evidence" value="ECO:0007669"/>
    <property type="project" value="InterPro"/>
</dbReference>
<protein>
    <recommendedName>
        <fullName evidence="8">Penicillin-binding protein transpeptidase domain-containing protein</fullName>
    </recommendedName>
</protein>
<dbReference type="Gene3D" id="3.90.1310.10">
    <property type="entry name" value="Penicillin-binding protein 2a (Domain 2)"/>
    <property type="match status" value="1"/>
</dbReference>
<organism evidence="6 7">
    <name type="scientific">Candidatus Nealsonbacteria bacterium RIFCSPHIGHO2_01_FULL_38_55</name>
    <dbReference type="NCBI Taxonomy" id="1801664"/>
    <lineage>
        <taxon>Bacteria</taxon>
        <taxon>Candidatus Nealsoniibacteriota</taxon>
    </lineage>
</organism>
<dbReference type="InterPro" id="IPR005311">
    <property type="entry name" value="PBP_dimer"/>
</dbReference>
<feature type="transmembrane region" description="Helical" evidence="3">
    <location>
        <begin position="7"/>
        <end position="26"/>
    </location>
</feature>
<dbReference type="InterPro" id="IPR001460">
    <property type="entry name" value="PCN-bd_Tpept"/>
</dbReference>
<dbReference type="Pfam" id="PF00905">
    <property type="entry name" value="Transpeptidase"/>
    <property type="match status" value="1"/>
</dbReference>
<evidence type="ECO:0000313" key="7">
    <source>
        <dbReference type="Proteomes" id="UP000177360"/>
    </source>
</evidence>
<dbReference type="Pfam" id="PF03717">
    <property type="entry name" value="PBP_dimer"/>
    <property type="match status" value="1"/>
</dbReference>
<dbReference type="SUPFAM" id="SSF56601">
    <property type="entry name" value="beta-lactamase/transpeptidase-like"/>
    <property type="match status" value="1"/>
</dbReference>
<dbReference type="GO" id="GO:0071555">
    <property type="term" value="P:cell wall organization"/>
    <property type="evidence" value="ECO:0007669"/>
    <property type="project" value="TreeGrafter"/>
</dbReference>
<feature type="domain" description="Penicillin-binding protein transpeptidase" evidence="4">
    <location>
        <begin position="228"/>
        <end position="550"/>
    </location>
</feature>
<sequence length="564" mass="62310">MRNWRLNFVLVIIILFGAAIICRLVYLQIIQAGYYGAMAKGQQKLFQPLQGLRGNIFFKDNRILAADINEKYLFVCPDDVEDKKYTAEKLSEITGLEEKLIAKKLEKESMFERLKDDLTEEESQSLEDLNLPGVYVKDGVSRKYLQGSVASQVVGFLGGESAGQYGIEGFYDDILRGKITFFERGDNSAEKESKGGDIYLTLDYNIQFVAEKLLEKAGSELGVESGQIIVMDPNSGKIAVLANFPNFEPNNYAKVKDFQVFQNGAVQKLFEPGSIMKPLTIASAINEGKISPNTSYVDAGKLKIGGYTIYNYDNRIWGKKTMTEVLEKSINTGAVFAESQLGSELFMEYLNNFGFFSPTGIGLQGEIYSENKELKKGYEINYATASFGQGIAITPIQMIRAFSIFANGGKIANPYIVEKIVGGTASNVSRSDAGGESERIQGVGPEISAKEIISPKTASQVAAMLVSVVEDGYAKAARIPGYYLAGKTGTAQIPWSAIGVNKEGYSDETWQSFIGFGPAFNPKFIIFIKLDNPETKTAEYSAVPIFRELAKYIIDYWQIPPDYE</sequence>
<feature type="domain" description="Penicillin-binding protein dimerisation" evidence="5">
    <location>
        <begin position="50"/>
        <end position="178"/>
    </location>
</feature>